<dbReference type="AlphaFoldDB" id="A0A511YT68"/>
<dbReference type="Proteomes" id="UP000321484">
    <property type="component" value="Unassembled WGS sequence"/>
</dbReference>
<dbReference type="SUPFAM" id="SSF52833">
    <property type="entry name" value="Thioredoxin-like"/>
    <property type="match status" value="1"/>
</dbReference>
<dbReference type="RefSeq" id="WP_034247438.1">
    <property type="nucleotide sequence ID" value="NZ_BJYK01000001.1"/>
</dbReference>
<reference evidence="1 2" key="1">
    <citation type="submission" date="2019-07" db="EMBL/GenBank/DDBJ databases">
        <title>Whole genome shotgun sequence of Actinotalea fermentans NBRC 105374.</title>
        <authorList>
            <person name="Hosoyama A."/>
            <person name="Uohara A."/>
            <person name="Ohji S."/>
            <person name="Ichikawa N."/>
        </authorList>
    </citation>
    <scope>NUCLEOTIDE SEQUENCE [LARGE SCALE GENOMIC DNA]</scope>
    <source>
        <strain evidence="1 2">NBRC 105374</strain>
    </source>
</reference>
<dbReference type="Pfam" id="PF14561">
    <property type="entry name" value="TPR_20"/>
    <property type="match status" value="1"/>
</dbReference>
<gene>
    <name evidence="1" type="ORF">AFE02nite_01250</name>
</gene>
<protein>
    <submittedName>
        <fullName evidence="1">Co-chaperone YbbN</fullName>
    </submittedName>
</protein>
<comment type="caution">
    <text evidence="1">The sequence shown here is derived from an EMBL/GenBank/DDBJ whole genome shotgun (WGS) entry which is preliminary data.</text>
</comment>
<dbReference type="InterPro" id="IPR011990">
    <property type="entry name" value="TPR-like_helical_dom_sf"/>
</dbReference>
<name>A0A511YT68_9CELL</name>
<dbReference type="OrthoDB" id="5181746at2"/>
<keyword evidence="2" id="KW-1185">Reference proteome</keyword>
<dbReference type="Gene3D" id="3.40.30.10">
    <property type="entry name" value="Glutaredoxin"/>
    <property type="match status" value="1"/>
</dbReference>
<organism evidence="1 2">
    <name type="scientific">Actinotalea fermentans</name>
    <dbReference type="NCBI Taxonomy" id="43671"/>
    <lineage>
        <taxon>Bacteria</taxon>
        <taxon>Bacillati</taxon>
        <taxon>Actinomycetota</taxon>
        <taxon>Actinomycetes</taxon>
        <taxon>Micrococcales</taxon>
        <taxon>Cellulomonadaceae</taxon>
        <taxon>Actinotalea</taxon>
    </lineage>
</organism>
<dbReference type="Gene3D" id="1.25.40.10">
    <property type="entry name" value="Tetratricopeptide repeat domain"/>
    <property type="match status" value="1"/>
</dbReference>
<sequence length="312" mass="32374">MSQPTGARPALPLHGAVDLAALRRPTPPPGGPTAEGAPASGAVVDVTEASFAGVVERSTTVPVVVALWSASDPVSSTVVRTLADLATELAGRFLLARVEVERAPQVAQAVGSQTGATVAAVVRGQAVPLPPLDQATREQVRALLDQVLQMAAANGVTGRVPLEDAPAAETPEEPPLPPRHQEAYDAIQRDDLEAAAAAYAAALAENPRDDMAKAGLAQVDLMRRTRDVDPAAARAAAEAAPGDLDAQLALADLELMSDRVEEAFAVLLAAVRRTTGPEREAVRVRLVELFTVVGDADPRVMAARRALASALY</sequence>
<evidence type="ECO:0000313" key="1">
    <source>
        <dbReference type="EMBL" id="GEN78391.1"/>
    </source>
</evidence>
<evidence type="ECO:0000313" key="2">
    <source>
        <dbReference type="Proteomes" id="UP000321484"/>
    </source>
</evidence>
<accession>A0A511YT68</accession>
<dbReference type="InterPro" id="IPR036249">
    <property type="entry name" value="Thioredoxin-like_sf"/>
</dbReference>
<proteinExistence type="predicted"/>
<dbReference type="EMBL" id="BJYK01000001">
    <property type="protein sequence ID" value="GEN78391.1"/>
    <property type="molecule type" value="Genomic_DNA"/>
</dbReference>
<dbReference type="SUPFAM" id="SSF48452">
    <property type="entry name" value="TPR-like"/>
    <property type="match status" value="1"/>
</dbReference>